<feature type="active site" description="Proton donor/acceptor" evidence="6">
    <location>
        <position position="270"/>
    </location>
</feature>
<evidence type="ECO:0000256" key="7">
    <source>
        <dbReference type="PIRSR" id="PIRSR000183-2"/>
    </source>
</evidence>
<dbReference type="FunFam" id="3.40.50.720:FF:000049">
    <property type="entry name" value="Alanine dehydrogenase"/>
    <property type="match status" value="1"/>
</dbReference>
<dbReference type="SUPFAM" id="SSF51735">
    <property type="entry name" value="NAD(P)-binding Rossmann-fold domains"/>
    <property type="match status" value="1"/>
</dbReference>
<feature type="binding site" evidence="7">
    <location>
        <position position="75"/>
    </location>
    <ligand>
        <name>substrate</name>
    </ligand>
</feature>
<feature type="binding site" evidence="8">
    <location>
        <begin position="298"/>
        <end position="301"/>
    </location>
    <ligand>
        <name>NAD(+)</name>
        <dbReference type="ChEBI" id="CHEBI:57540"/>
    </ligand>
</feature>
<dbReference type="InterPro" id="IPR008143">
    <property type="entry name" value="Ala_DH/PNT_CS2"/>
</dbReference>
<dbReference type="PIRSF" id="PIRSF000183">
    <property type="entry name" value="Alanine_dh"/>
    <property type="match status" value="1"/>
</dbReference>
<feature type="binding site" evidence="8">
    <location>
        <position position="220"/>
    </location>
    <ligand>
        <name>NAD(+)</name>
        <dbReference type="ChEBI" id="CHEBI:57540"/>
    </ligand>
</feature>
<evidence type="ECO:0000256" key="5">
    <source>
        <dbReference type="PIRNR" id="PIRNR000183"/>
    </source>
</evidence>
<dbReference type="InterPro" id="IPR008141">
    <property type="entry name" value="Ala_DH"/>
</dbReference>
<keyword evidence="8" id="KW-0547">Nucleotide-binding</keyword>
<evidence type="ECO:0000259" key="10">
    <source>
        <dbReference type="SMART" id="SM01003"/>
    </source>
</evidence>
<keyword evidence="3 5" id="KW-0560">Oxidoreductase</keyword>
<name>A0A1S7LNC0_MAGMO</name>
<evidence type="ECO:0000256" key="2">
    <source>
        <dbReference type="ARBA" id="ARBA00012897"/>
    </source>
</evidence>
<feature type="domain" description="Alanine dehydrogenase/pyridine nucleotide transhydrogenase NAD(H)-binding" evidence="9">
    <location>
        <begin position="149"/>
        <end position="297"/>
    </location>
</feature>
<proteinExistence type="inferred from homology"/>
<dbReference type="CDD" id="cd05305">
    <property type="entry name" value="L-AlaDH"/>
    <property type="match status" value="1"/>
</dbReference>
<dbReference type="GO" id="GO:0000166">
    <property type="term" value="F:nucleotide binding"/>
    <property type="evidence" value="ECO:0007669"/>
    <property type="project" value="UniProtKB-KW"/>
</dbReference>
<dbReference type="EMBL" id="LO017727">
    <property type="protein sequence ID" value="CRH07669.1"/>
    <property type="molecule type" value="Genomic_DNA"/>
</dbReference>
<dbReference type="SMART" id="SM01003">
    <property type="entry name" value="AlaDh_PNT_N"/>
    <property type="match status" value="1"/>
</dbReference>
<dbReference type="SMART" id="SM01002">
    <property type="entry name" value="AlaDh_PNT_C"/>
    <property type="match status" value="1"/>
</dbReference>
<dbReference type="NCBIfam" id="TIGR00518">
    <property type="entry name" value="alaDH"/>
    <property type="match status" value="1"/>
</dbReference>
<feature type="binding site" evidence="8">
    <location>
        <position position="198"/>
    </location>
    <ligand>
        <name>NAD(+)</name>
        <dbReference type="ChEBI" id="CHEBI:57540"/>
    </ligand>
</feature>
<dbReference type="SUPFAM" id="SSF52283">
    <property type="entry name" value="Formate/glycerate dehydrogenase catalytic domain-like"/>
    <property type="match status" value="1"/>
</dbReference>
<organism evidence="11">
    <name type="scientific">Magnetococcus massalia (strain MO-1)</name>
    <dbReference type="NCBI Taxonomy" id="451514"/>
    <lineage>
        <taxon>Bacteria</taxon>
        <taxon>Pseudomonadati</taxon>
        <taxon>Pseudomonadota</taxon>
        <taxon>Magnetococcia</taxon>
        <taxon>Magnetococcales</taxon>
        <taxon>Magnetococcaceae</taxon>
        <taxon>Magnetococcus</taxon>
    </lineage>
</organism>
<feature type="binding site" evidence="8">
    <location>
        <position position="279"/>
    </location>
    <ligand>
        <name>NAD(+)</name>
        <dbReference type="ChEBI" id="CHEBI:57540"/>
    </ligand>
</feature>
<dbReference type="Gene3D" id="3.40.50.720">
    <property type="entry name" value="NAD(P)-binding Rossmann-like Domain"/>
    <property type="match status" value="2"/>
</dbReference>
<evidence type="ECO:0000256" key="6">
    <source>
        <dbReference type="PIRSR" id="PIRSR000183-1"/>
    </source>
</evidence>
<feature type="binding site" evidence="8">
    <location>
        <position position="134"/>
    </location>
    <ligand>
        <name>NAD(+)</name>
        <dbReference type="ChEBI" id="CHEBI:57540"/>
    </ligand>
</feature>
<dbReference type="GO" id="GO:0005886">
    <property type="term" value="C:plasma membrane"/>
    <property type="evidence" value="ECO:0007669"/>
    <property type="project" value="TreeGrafter"/>
</dbReference>
<evidence type="ECO:0000256" key="1">
    <source>
        <dbReference type="ARBA" id="ARBA00005689"/>
    </source>
</evidence>
<comment type="catalytic activity">
    <reaction evidence="5">
        <text>L-alanine + NAD(+) + H2O = pyruvate + NH4(+) + NADH + H(+)</text>
        <dbReference type="Rhea" id="RHEA:18405"/>
        <dbReference type="ChEBI" id="CHEBI:15361"/>
        <dbReference type="ChEBI" id="CHEBI:15377"/>
        <dbReference type="ChEBI" id="CHEBI:15378"/>
        <dbReference type="ChEBI" id="CHEBI:28938"/>
        <dbReference type="ChEBI" id="CHEBI:57540"/>
        <dbReference type="ChEBI" id="CHEBI:57945"/>
        <dbReference type="ChEBI" id="CHEBI:57972"/>
        <dbReference type="EC" id="1.4.1.1"/>
    </reaction>
</comment>
<dbReference type="InterPro" id="IPR007698">
    <property type="entry name" value="AlaDH/PNT_NAD(H)-bd"/>
</dbReference>
<dbReference type="PANTHER" id="PTHR42795:SF1">
    <property type="entry name" value="ALANINE DEHYDROGENASE"/>
    <property type="match status" value="1"/>
</dbReference>
<protein>
    <recommendedName>
        <fullName evidence="2 5">Alanine dehydrogenase</fullName>
        <ecNumber evidence="2 5">1.4.1.1</ecNumber>
    </recommendedName>
</protein>
<evidence type="ECO:0000313" key="11">
    <source>
        <dbReference type="EMBL" id="CRH07669.1"/>
    </source>
</evidence>
<feature type="binding site" evidence="8">
    <location>
        <begin position="239"/>
        <end position="240"/>
    </location>
    <ligand>
        <name>NAD(+)</name>
        <dbReference type="ChEBI" id="CHEBI:57540"/>
    </ligand>
</feature>
<accession>A0A1S7LNC0</accession>
<dbReference type="InterPro" id="IPR007886">
    <property type="entry name" value="AlaDH/PNT_N"/>
</dbReference>
<evidence type="ECO:0000256" key="8">
    <source>
        <dbReference type="PIRSR" id="PIRSR000183-3"/>
    </source>
</evidence>
<reference evidence="11" key="1">
    <citation type="submission" date="2015-04" db="EMBL/GenBank/DDBJ databases">
        <authorList>
            <person name="Syromyatnikov M.Y."/>
            <person name="Popov V.N."/>
        </authorList>
    </citation>
    <scope>NUCLEOTIDE SEQUENCE</scope>
    <source>
        <strain evidence="11">MO-1</strain>
    </source>
</reference>
<evidence type="ECO:0000256" key="3">
    <source>
        <dbReference type="ARBA" id="ARBA00023002"/>
    </source>
</evidence>
<dbReference type="GO" id="GO:0042853">
    <property type="term" value="P:L-alanine catabolic process"/>
    <property type="evidence" value="ECO:0007669"/>
    <property type="project" value="InterPro"/>
</dbReference>
<feature type="binding site" evidence="7">
    <location>
        <position position="15"/>
    </location>
    <ligand>
        <name>substrate</name>
    </ligand>
</feature>
<dbReference type="PANTHER" id="PTHR42795">
    <property type="entry name" value="ALANINE DEHYDROGENASE"/>
    <property type="match status" value="1"/>
</dbReference>
<feature type="active site" description="Proton donor/acceptor" evidence="6">
    <location>
        <position position="96"/>
    </location>
</feature>
<dbReference type="Pfam" id="PF01262">
    <property type="entry name" value="AlaDh_PNT_C"/>
    <property type="match status" value="1"/>
</dbReference>
<dbReference type="PROSITE" id="PS00837">
    <property type="entry name" value="ALADH_PNT_2"/>
    <property type="match status" value="1"/>
</dbReference>
<feature type="binding site" evidence="8">
    <location>
        <position position="203"/>
    </location>
    <ligand>
        <name>NAD(+)</name>
        <dbReference type="ChEBI" id="CHEBI:57540"/>
    </ligand>
</feature>
<dbReference type="GO" id="GO:0000286">
    <property type="term" value="F:alanine dehydrogenase activity"/>
    <property type="evidence" value="ECO:0007669"/>
    <property type="project" value="UniProtKB-UniRule"/>
</dbReference>
<dbReference type="AlphaFoldDB" id="A0A1S7LNC0"/>
<evidence type="ECO:0000259" key="9">
    <source>
        <dbReference type="SMART" id="SM01002"/>
    </source>
</evidence>
<comment type="similarity">
    <text evidence="1 5">Belongs to the AlaDH/PNT family.</text>
</comment>
<evidence type="ECO:0000256" key="4">
    <source>
        <dbReference type="ARBA" id="ARBA00023027"/>
    </source>
</evidence>
<dbReference type="InterPro" id="IPR036291">
    <property type="entry name" value="NAD(P)-bd_dom_sf"/>
</dbReference>
<keyword evidence="4 5" id="KW-0520">NAD</keyword>
<sequence>MIVGVVKEVRPAESRVALTPDGVEALVAAGHTVLVEALAGEGSGFSSQDYLTAGGTLCESAAQVWAQAQMILKVKEPQPSEYPRMRQGQVIFTYFHFAASESLTRAVMGSGSVAIAYETVEHPDGSLPLLTPMSEVAGRMAVQESAKYLERAQGGRGILLGGVPGVAPAVVVIIGAGVVGTEAARMAAGLGADVWLLDINLERLRQLDAILPANVTTLASSPAALRKLLIRADVVIGAVLIHGARAPCLIDRGMLRQMQPGAVVVDTAIDQGGIFETSRATTHEEPIYLEEGVIHYCVSNMPGAVPMTATRALTNATLPYVMKLAEQGWQGACREDQALALGLNIVEGKVVCPGVAEAFDFL</sequence>
<feature type="domain" description="Alanine dehydrogenase/pyridine nucleotide transhydrogenase N-terminal" evidence="10">
    <location>
        <begin position="4"/>
        <end position="137"/>
    </location>
</feature>
<dbReference type="Pfam" id="PF05222">
    <property type="entry name" value="AlaDh_PNT_N"/>
    <property type="match status" value="1"/>
</dbReference>
<dbReference type="EC" id="1.4.1.1" evidence="2 5"/>
<gene>
    <name evidence="11" type="primary">ald</name>
    <name evidence="11" type="ORF">MAGMO_3533</name>
</gene>